<accession>A0ABT3BNS4</accession>
<dbReference type="InterPro" id="IPR001288">
    <property type="entry name" value="Translation_initiation_fac_3"/>
</dbReference>
<dbReference type="Pfam" id="PF05198">
    <property type="entry name" value="IF3_N"/>
    <property type="match status" value="1"/>
</dbReference>
<evidence type="ECO:0000259" key="8">
    <source>
        <dbReference type="Pfam" id="PF05198"/>
    </source>
</evidence>
<dbReference type="HAMAP" id="MF_00080">
    <property type="entry name" value="IF_3"/>
    <property type="match status" value="1"/>
</dbReference>
<evidence type="ECO:0000256" key="3">
    <source>
        <dbReference type="ARBA" id="ARBA00022917"/>
    </source>
</evidence>
<feature type="domain" description="Translation initiation factor 3 C-terminal" evidence="7">
    <location>
        <begin position="98"/>
        <end position="177"/>
    </location>
</feature>
<dbReference type="NCBIfam" id="TIGR00168">
    <property type="entry name" value="infC"/>
    <property type="match status" value="1"/>
</dbReference>
<evidence type="ECO:0000313" key="9">
    <source>
        <dbReference type="EMBL" id="MCV3753871.1"/>
    </source>
</evidence>
<dbReference type="GO" id="GO:0003743">
    <property type="term" value="F:translation initiation factor activity"/>
    <property type="evidence" value="ECO:0007669"/>
    <property type="project" value="UniProtKB-KW"/>
</dbReference>
<dbReference type="InterPro" id="IPR019815">
    <property type="entry name" value="Translation_initiation_fac_3_C"/>
</dbReference>
<organism evidence="9 10">
    <name type="scientific">Ureaplasma zalophigenitalium</name>
    <dbReference type="NCBI Taxonomy" id="907723"/>
    <lineage>
        <taxon>Bacteria</taxon>
        <taxon>Bacillati</taxon>
        <taxon>Mycoplasmatota</taxon>
        <taxon>Mycoplasmoidales</taxon>
        <taxon>Mycoplasmoidaceae</taxon>
        <taxon>Ureaplasma</taxon>
    </lineage>
</organism>
<keyword evidence="3 4" id="KW-0648">Protein biosynthesis</keyword>
<dbReference type="PANTHER" id="PTHR10938:SF0">
    <property type="entry name" value="TRANSLATION INITIATION FACTOR IF-3, MITOCHONDRIAL"/>
    <property type="match status" value="1"/>
</dbReference>
<dbReference type="Pfam" id="PF00707">
    <property type="entry name" value="IF3_C"/>
    <property type="match status" value="1"/>
</dbReference>
<keyword evidence="4" id="KW-0963">Cytoplasm</keyword>
<dbReference type="InterPro" id="IPR036787">
    <property type="entry name" value="T_IF-3_N_sf"/>
</dbReference>
<comment type="subunit">
    <text evidence="4 6">Monomer.</text>
</comment>
<dbReference type="SUPFAM" id="SSF54364">
    <property type="entry name" value="Translation initiation factor IF3, N-terminal domain"/>
    <property type="match status" value="1"/>
</dbReference>
<dbReference type="SUPFAM" id="SSF55200">
    <property type="entry name" value="Translation initiation factor IF3, C-terminal domain"/>
    <property type="match status" value="1"/>
</dbReference>
<dbReference type="Gene3D" id="3.30.110.10">
    <property type="entry name" value="Translation initiation factor 3 (IF-3), C-terminal domain"/>
    <property type="match status" value="1"/>
</dbReference>
<protein>
    <recommendedName>
        <fullName evidence="4 5">Translation initiation factor IF-3</fullName>
    </recommendedName>
</protein>
<feature type="domain" description="Translation initiation factor 3 N-terminal" evidence="8">
    <location>
        <begin position="21"/>
        <end position="90"/>
    </location>
</feature>
<name>A0ABT3BNS4_9BACT</name>
<evidence type="ECO:0000256" key="1">
    <source>
        <dbReference type="ARBA" id="ARBA00005439"/>
    </source>
</evidence>
<dbReference type="EMBL" id="JAOXHJ010000001">
    <property type="protein sequence ID" value="MCV3753871.1"/>
    <property type="molecule type" value="Genomic_DNA"/>
</dbReference>
<comment type="similarity">
    <text evidence="1 4 6">Belongs to the IF-3 family.</text>
</comment>
<dbReference type="PANTHER" id="PTHR10938">
    <property type="entry name" value="TRANSLATION INITIATION FACTOR IF-3"/>
    <property type="match status" value="1"/>
</dbReference>
<reference evidence="9 10" key="1">
    <citation type="journal article" date="2020" name="Int. J. Syst. Evol. Microbiol.">
        <title>Ureaplasma miroungigenitalium sp. nov. isolated from northern elephant seals (Mirounga angustirostris) and Ureaplasma zalophigenitalium sp. nov. isolated from California sea lions (Zalophus californianus).</title>
        <authorList>
            <person name="Volokhov D.V."/>
            <person name="Gulland F.M."/>
            <person name="Gao Y."/>
            <person name="Chizhikov V.E."/>
        </authorList>
    </citation>
    <scope>NUCLEOTIDE SEQUENCE [LARGE SCALE GENOMIC DNA]</scope>
    <source>
        <strain evidence="9 10">CSL7644-GEN</strain>
    </source>
</reference>
<evidence type="ECO:0000256" key="2">
    <source>
        <dbReference type="ARBA" id="ARBA00022540"/>
    </source>
</evidence>
<keyword evidence="10" id="KW-1185">Reference proteome</keyword>
<evidence type="ECO:0000259" key="7">
    <source>
        <dbReference type="Pfam" id="PF00707"/>
    </source>
</evidence>
<dbReference type="InterPro" id="IPR019814">
    <property type="entry name" value="Translation_initiation_fac_3_N"/>
</dbReference>
<gene>
    <name evidence="4 9" type="primary">infC</name>
    <name evidence="9" type="ORF">OF365_00505</name>
</gene>
<evidence type="ECO:0000256" key="4">
    <source>
        <dbReference type="HAMAP-Rule" id="MF_00080"/>
    </source>
</evidence>
<evidence type="ECO:0000256" key="5">
    <source>
        <dbReference type="NCBIfam" id="TIGR00168"/>
    </source>
</evidence>
<keyword evidence="2 4" id="KW-0396">Initiation factor</keyword>
<dbReference type="Gene3D" id="3.10.20.80">
    <property type="entry name" value="Translation initiation factor 3 (IF-3), N-terminal domain"/>
    <property type="match status" value="1"/>
</dbReference>
<evidence type="ECO:0000313" key="10">
    <source>
        <dbReference type="Proteomes" id="UP001207252"/>
    </source>
</evidence>
<dbReference type="Proteomes" id="UP001207252">
    <property type="component" value="Unassembled WGS sequence"/>
</dbReference>
<comment type="caution">
    <text evidence="9">The sequence shown here is derived from an EMBL/GenBank/DDBJ whole genome shotgun (WGS) entry which is preliminary data.</text>
</comment>
<comment type="function">
    <text evidence="4 6">IF-3 binds to the 30S ribosomal subunit and shifts the equilibrium between 70S ribosomes and their 50S and 30S subunits in favor of the free subunits, thus enhancing the availability of 30S subunits on which protein synthesis initiation begins.</text>
</comment>
<dbReference type="InterPro" id="IPR036788">
    <property type="entry name" value="T_IF-3_C_sf"/>
</dbReference>
<dbReference type="RefSeq" id="WP_263817673.1">
    <property type="nucleotide sequence ID" value="NZ_JAOXHJ010000001.1"/>
</dbReference>
<dbReference type="PROSITE" id="PS00938">
    <property type="entry name" value="IF3"/>
    <property type="match status" value="1"/>
</dbReference>
<comment type="subcellular location">
    <subcellularLocation>
        <location evidence="4 6">Cytoplasm</location>
    </subcellularLocation>
</comment>
<dbReference type="InterPro" id="IPR019813">
    <property type="entry name" value="Translation_initiation_fac3_CS"/>
</dbReference>
<evidence type="ECO:0000256" key="6">
    <source>
        <dbReference type="RuleBase" id="RU000646"/>
    </source>
</evidence>
<proteinExistence type="inferred from homology"/>
<sequence>MNKAPETRDPRTRDNQKQPLINENIRFRRMMVIDEKGNNLGEMDRDQALRLASQANLDLVLIARRENKPVVKILDYGKFRYEQKRKQRENRKNQTITKVKEIKIKPTIGDHDLNVRIENAKKWLADKDHVKFVIVARGRMASKIDIINETYQKFANALEGIGNFVQANKKINDMRYETLIEPLKK</sequence>